<organism evidence="2 3">
    <name type="scientific">Jutongia huaianensis</name>
    <dbReference type="NCBI Taxonomy" id="2763668"/>
    <lineage>
        <taxon>Bacteria</taxon>
        <taxon>Bacillati</taxon>
        <taxon>Bacillota</taxon>
        <taxon>Clostridia</taxon>
        <taxon>Lachnospirales</taxon>
        <taxon>Lachnospiraceae</taxon>
        <taxon>Jutongia</taxon>
    </lineage>
</organism>
<accession>A0ABR7N3X4</accession>
<evidence type="ECO:0000313" key="3">
    <source>
        <dbReference type="Proteomes" id="UP000606193"/>
    </source>
</evidence>
<gene>
    <name evidence="2" type="ORF">H8704_11915</name>
</gene>
<proteinExistence type="predicted"/>
<dbReference type="Proteomes" id="UP000606193">
    <property type="component" value="Unassembled WGS sequence"/>
</dbReference>
<sequence>MGQADIVTKEYMREPHVFADAFNFLLYDGRQVIKPSELKELDTAEMMYIFGGGAPKRGTGVQKYRDILKYVTVMSGAKAAYILLGVENQTDIHYAMPVKNMVYDAMQYAEQVSRIASDHRNNSNKGTMSSAEFLSGFTREDRLQPVITLVVHFGADPWDGPTSLHEMLAVQDDTIRRYAQDYRVHMLDPGRISQNDFKKFASSLREVLNYIKYSKDEKGLARLLEEDERLKKLEVEAARVIETITHTDFAIDEKTEVVNVCQAVEDMMKTREQKGRELGQRDMLVQLVRKGLLSVADAASEAGLSCEAFEREMKSGKN</sequence>
<keyword evidence="3" id="KW-1185">Reference proteome</keyword>
<reference evidence="2 3" key="1">
    <citation type="submission" date="2020-08" db="EMBL/GenBank/DDBJ databases">
        <title>Genome public.</title>
        <authorList>
            <person name="Liu C."/>
            <person name="Sun Q."/>
        </authorList>
    </citation>
    <scope>NUCLEOTIDE SEQUENCE [LARGE SCALE GENOMIC DNA]</scope>
    <source>
        <strain evidence="2 3">NSJ-37</strain>
    </source>
</reference>
<evidence type="ECO:0000313" key="2">
    <source>
        <dbReference type="EMBL" id="MBC8563322.1"/>
    </source>
</evidence>
<dbReference type="Pfam" id="PF04754">
    <property type="entry name" value="Transposase_31"/>
    <property type="match status" value="1"/>
</dbReference>
<dbReference type="RefSeq" id="WP_249298405.1">
    <property type="nucleotide sequence ID" value="NZ_JACRSX010000019.1"/>
</dbReference>
<protein>
    <submittedName>
        <fullName evidence="2">Rpn family recombination-promoting nuclease/putative transposase</fullName>
    </submittedName>
</protein>
<evidence type="ECO:0000259" key="1">
    <source>
        <dbReference type="Pfam" id="PF04754"/>
    </source>
</evidence>
<dbReference type="EMBL" id="JACRSX010000019">
    <property type="protein sequence ID" value="MBC8563322.1"/>
    <property type="molecule type" value="Genomic_DNA"/>
</dbReference>
<dbReference type="InterPro" id="IPR006842">
    <property type="entry name" value="Transposase_31"/>
</dbReference>
<feature type="domain" description="Transposase (putative) YhgA-like" evidence="1">
    <location>
        <begin position="63"/>
        <end position="221"/>
    </location>
</feature>
<comment type="caution">
    <text evidence="2">The sequence shown here is derived from an EMBL/GenBank/DDBJ whole genome shotgun (WGS) entry which is preliminary data.</text>
</comment>
<name>A0ABR7N3X4_9FIRM</name>